<organism evidence="5 6">
    <name type="scientific">Sinanodonta woodiana</name>
    <name type="common">Chinese pond mussel</name>
    <name type="synonym">Anodonta woodiana</name>
    <dbReference type="NCBI Taxonomy" id="1069815"/>
    <lineage>
        <taxon>Eukaryota</taxon>
        <taxon>Metazoa</taxon>
        <taxon>Spiralia</taxon>
        <taxon>Lophotrochozoa</taxon>
        <taxon>Mollusca</taxon>
        <taxon>Bivalvia</taxon>
        <taxon>Autobranchia</taxon>
        <taxon>Heteroconchia</taxon>
        <taxon>Palaeoheterodonta</taxon>
        <taxon>Unionida</taxon>
        <taxon>Unionoidea</taxon>
        <taxon>Unionidae</taxon>
        <taxon>Unioninae</taxon>
        <taxon>Sinanodonta</taxon>
    </lineage>
</organism>
<proteinExistence type="inferred from homology"/>
<reference evidence="5 6" key="1">
    <citation type="submission" date="2024-11" db="EMBL/GenBank/DDBJ databases">
        <title>Chromosome-level genome assembly of the freshwater bivalve Anodonta woodiana.</title>
        <authorList>
            <person name="Chen X."/>
        </authorList>
    </citation>
    <scope>NUCLEOTIDE SEQUENCE [LARGE SCALE GENOMIC DNA]</scope>
    <source>
        <strain evidence="5">MN2024</strain>
        <tissue evidence="5">Gills</tissue>
    </source>
</reference>
<name>A0ABD3WHW7_SINWO</name>
<dbReference type="Proteomes" id="UP001634394">
    <property type="component" value="Unassembled WGS sequence"/>
</dbReference>
<dbReference type="GO" id="GO:0005634">
    <property type="term" value="C:nucleus"/>
    <property type="evidence" value="ECO:0007669"/>
    <property type="project" value="UniProtKB-SubCell"/>
</dbReference>
<dbReference type="InterPro" id="IPR013633">
    <property type="entry name" value="NRDE-2"/>
</dbReference>
<evidence type="ECO:0000313" key="6">
    <source>
        <dbReference type="Proteomes" id="UP001634394"/>
    </source>
</evidence>
<keyword evidence="6" id="KW-1185">Reference proteome</keyword>
<accession>A0ABD3WHW7</accession>
<evidence type="ECO:0000256" key="2">
    <source>
        <dbReference type="ARBA" id="ARBA00009265"/>
    </source>
</evidence>
<evidence type="ECO:0000313" key="5">
    <source>
        <dbReference type="EMBL" id="KAL3873561.1"/>
    </source>
</evidence>
<dbReference type="Pfam" id="PF08424">
    <property type="entry name" value="NRDE-2"/>
    <property type="match status" value="1"/>
</dbReference>
<feature type="region of interest" description="Disordered" evidence="4">
    <location>
        <begin position="78"/>
        <end position="132"/>
    </location>
</feature>
<evidence type="ECO:0000256" key="1">
    <source>
        <dbReference type="ARBA" id="ARBA00004123"/>
    </source>
</evidence>
<dbReference type="PANTHER" id="PTHR13471:SF0">
    <property type="entry name" value="NUCLEAR EXOSOME REGULATOR NRDE2"/>
    <property type="match status" value="1"/>
</dbReference>
<dbReference type="SMART" id="SM00386">
    <property type="entry name" value="HAT"/>
    <property type="match status" value="7"/>
</dbReference>
<dbReference type="AlphaFoldDB" id="A0ABD3WHW7"/>
<comment type="caution">
    <text evidence="5">The sequence shown here is derived from an EMBL/GenBank/DDBJ whole genome shotgun (WGS) entry which is preliminary data.</text>
</comment>
<feature type="compositionally biased region" description="Polar residues" evidence="4">
    <location>
        <begin position="78"/>
        <end position="90"/>
    </location>
</feature>
<dbReference type="Gene3D" id="1.25.40.10">
    <property type="entry name" value="Tetratricopeptide repeat domain"/>
    <property type="match status" value="2"/>
</dbReference>
<dbReference type="EMBL" id="JBJQND010000006">
    <property type="protein sequence ID" value="KAL3873561.1"/>
    <property type="molecule type" value="Genomic_DNA"/>
</dbReference>
<evidence type="ECO:0008006" key="7">
    <source>
        <dbReference type="Google" id="ProtNLM"/>
    </source>
</evidence>
<dbReference type="InterPro" id="IPR003107">
    <property type="entry name" value="HAT"/>
</dbReference>
<keyword evidence="3" id="KW-0539">Nucleus</keyword>
<evidence type="ECO:0000256" key="3">
    <source>
        <dbReference type="ARBA" id="ARBA00023242"/>
    </source>
</evidence>
<comment type="subcellular location">
    <subcellularLocation>
        <location evidence="1">Nucleus</location>
    </subcellularLocation>
</comment>
<dbReference type="InterPro" id="IPR011990">
    <property type="entry name" value="TPR-like_helical_dom_sf"/>
</dbReference>
<comment type="similarity">
    <text evidence="2">Belongs to the NRDE2 family.</text>
</comment>
<protein>
    <recommendedName>
        <fullName evidence="7">Protein NRDE2 homolog</fullName>
    </recommendedName>
</protein>
<evidence type="ECO:0000256" key="4">
    <source>
        <dbReference type="SAM" id="MobiDB-lite"/>
    </source>
</evidence>
<feature type="compositionally biased region" description="Basic residues" evidence="4">
    <location>
        <begin position="111"/>
        <end position="131"/>
    </location>
</feature>
<sequence>MHTNMINMDVDEDKLFKKRCKMSLFPVQSTFVAADNIIIKDSVDTGNAGELEWLRNKSYTSESAQRLAELQTEIEGLNSTLNKPNDNGTNDVDGKGTLYSSEENVDDIHEKKRARKEKKHKHKKKHKKHKHLEKEIEVEEHLHEKEKSIRPELQISNKVFIEEIPELKPEHAWRIDKKPDINNITYGSIYKMHLSRYKVASNEIWGATGKDRFLHFKKKHLQDSKEKASRYYDSKNSTIIRSKPVEICLSLSESGFSGSKENYYPLSGVKSHSSDLNSKSMGLPREDVRNQILDSATQRFIQGKGAEDLKAVKEESDKRSSFQYPADKTAYYNKQLRETPHNISLWLEFVEFQDKQIEELPLEVDVPRTQSNRMAVFEKKISILEKALEVNPGCIELKMTLIEHQSEKWEPSEVNKELEKIIFVHPENIGLWKYYLTFNQTRLSTSGISRVTKLFHKCLKTLISIQEGTLQTHSVPENIDENILDIFVQYSYYLKHAGHKEKAVASFQALIEMNLFCPSNWKSFSREEKISLFESFWDSNVARIGEANAKGWQYWIRNKDHVEQLVPQISVDIDEAEDMIISRKLPRWQTWLEIEVMRENNHWLPWQPDLTKNETEEDCEDIDRLVLFDDIKLNLFLLPTSLHFKLILHFLQMLRANFRSRLLGFYLPIPSLSAITVDTVTDVCSQGIDAMENSNESKSEVQQNLITSLLQQCISYFTGTEQTSLTLIYLEHICSKLSMTLSNKLSKSDVKELRKLAKQLLKEKHNRNNLPVWCAYVMLERIIGKVDEAKSILETALSMFSSDMKSNTSTPDINKISSLWSLYRMYVEVLLEIRPFPPTELWNRQSAPKPYAVGSCLQVLFSAAVGEKFSVIDMKEVSNTSILRAKQNFKKLLETGEEKLKSLDSQDLEGQRKFFIEVCNCYAMFEFCCSGIQSAINVYNSALSSLFKLSSCELISDHMVHSIHEDLLEYEIRLVLYQMSTHSEPLHILRNLLSSALDKFPNNPIFTSLFINVEQNSRIAGRLHRYFDRVTKAPTTPAPVVLAICSELRRLQMIQSKVSETESTETGIMYRIRSVLERSLKIPPLQHCPLIWKIYIQTEIRFGNEERAKSVYYRALQQCPWVKSLCLEGVKLFGTSQLQEIVDYMTEKEIRVQIPLEELDLLMSSEKE</sequence>
<dbReference type="PANTHER" id="PTHR13471">
    <property type="entry name" value="TETRATRICOPEPTIDE-LIKE HELICAL"/>
    <property type="match status" value="1"/>
</dbReference>
<dbReference type="SUPFAM" id="SSF48452">
    <property type="entry name" value="TPR-like"/>
    <property type="match status" value="2"/>
</dbReference>
<gene>
    <name evidence="5" type="ORF">ACJMK2_036660</name>
</gene>